<dbReference type="EMBL" id="FMXB01000009">
    <property type="protein sequence ID" value="SDA56352.1"/>
    <property type="molecule type" value="Genomic_DNA"/>
</dbReference>
<dbReference type="InterPro" id="IPR002775">
    <property type="entry name" value="DNA/RNA-bd_Alba-like"/>
</dbReference>
<dbReference type="OrthoDB" id="10360at2157"/>
<dbReference type="HAMAP" id="MF_01122">
    <property type="entry name" value="AlbA"/>
    <property type="match status" value="1"/>
</dbReference>
<dbReference type="STRING" id="230361.sm9_0020"/>
<gene>
    <name evidence="5" type="primary">albA</name>
    <name evidence="7" type="ORF">SAMN02910315_01368</name>
</gene>
<sequence length="89" mass="10108">MEENTIFIGNKPVMNYVLAVVTQFNEYDSVTLRARGKAISRAVDTAEIVRNSFVQDCDVSDIQISTEEVENYNGETTNVSIIQIRLEKY</sequence>
<evidence type="ECO:0000313" key="8">
    <source>
        <dbReference type="Proteomes" id="UP000323439"/>
    </source>
</evidence>
<keyword evidence="2 5" id="KW-0158">Chromosome</keyword>
<keyword evidence="5" id="KW-0226">DNA condensation</keyword>
<dbReference type="GO" id="GO:0030261">
    <property type="term" value="P:chromosome condensation"/>
    <property type="evidence" value="ECO:0007669"/>
    <property type="project" value="UniProtKB-KW"/>
</dbReference>
<comment type="subcellular location">
    <subcellularLocation>
        <location evidence="5">Cytoplasm</location>
    </subcellularLocation>
    <subcellularLocation>
        <location evidence="5">Chromosome</location>
    </subcellularLocation>
</comment>
<reference evidence="7 8" key="1">
    <citation type="submission" date="2016-10" db="EMBL/GenBank/DDBJ databases">
        <authorList>
            <person name="Varghese N."/>
            <person name="Submissions S."/>
        </authorList>
    </citation>
    <scope>NUCLEOTIDE SEQUENCE [LARGE SCALE GENOMIC DNA]</scope>
    <source>
        <strain evidence="7 8">DSM 16643</strain>
    </source>
</reference>
<dbReference type="InterPro" id="IPR013795">
    <property type="entry name" value="DNA/RNA-bd_Alba"/>
</dbReference>
<feature type="domain" description="DNA/RNA-binding protein Alba-like" evidence="6">
    <location>
        <begin position="4"/>
        <end position="65"/>
    </location>
</feature>
<evidence type="ECO:0000256" key="3">
    <source>
        <dbReference type="ARBA" id="ARBA00022490"/>
    </source>
</evidence>
<comment type="similarity">
    <text evidence="1 5">Belongs to the histone-like Alba family.</text>
</comment>
<dbReference type="NCBIfam" id="TIGR00285">
    <property type="entry name" value="DNA-binding protein Alba"/>
    <property type="match status" value="1"/>
</dbReference>
<evidence type="ECO:0000256" key="4">
    <source>
        <dbReference type="ARBA" id="ARBA00023125"/>
    </source>
</evidence>
<organism evidence="7 8">
    <name type="scientific">Methanobrevibacter millerae</name>
    <dbReference type="NCBI Taxonomy" id="230361"/>
    <lineage>
        <taxon>Archaea</taxon>
        <taxon>Methanobacteriati</taxon>
        <taxon>Methanobacteriota</taxon>
        <taxon>Methanomada group</taxon>
        <taxon>Methanobacteria</taxon>
        <taxon>Methanobacteriales</taxon>
        <taxon>Methanobacteriaceae</taxon>
        <taxon>Methanobrevibacter</taxon>
    </lineage>
</organism>
<keyword evidence="4 5" id="KW-0238">DNA-binding</keyword>
<dbReference type="Proteomes" id="UP000323439">
    <property type="component" value="Unassembled WGS sequence"/>
</dbReference>
<evidence type="ECO:0000256" key="1">
    <source>
        <dbReference type="ARBA" id="ARBA00008018"/>
    </source>
</evidence>
<dbReference type="AlphaFoldDB" id="A0A1G5WEE6"/>
<dbReference type="PIRSF" id="PIRSF028732">
    <property type="entry name" value="Alba"/>
    <property type="match status" value="1"/>
</dbReference>
<evidence type="ECO:0000313" key="7">
    <source>
        <dbReference type="EMBL" id="SDA56352.1"/>
    </source>
</evidence>
<accession>A0A1G5WEE6</accession>
<comment type="function">
    <text evidence="5">Binds double-stranded DNA tightly but without sequence specificity. Involved in DNA compaction.</text>
</comment>
<evidence type="ECO:0000256" key="2">
    <source>
        <dbReference type="ARBA" id="ARBA00022454"/>
    </source>
</evidence>
<protein>
    <recommendedName>
        <fullName evidence="5">DNA/RNA-binding protein Alba</fullName>
    </recommendedName>
</protein>
<dbReference type="Gene3D" id="3.30.110.20">
    <property type="entry name" value="Alba-like domain"/>
    <property type="match status" value="1"/>
</dbReference>
<evidence type="ECO:0000256" key="5">
    <source>
        <dbReference type="HAMAP-Rule" id="MF_01122"/>
    </source>
</evidence>
<dbReference type="GO" id="GO:0005737">
    <property type="term" value="C:cytoplasm"/>
    <property type="evidence" value="ECO:0007669"/>
    <property type="project" value="UniProtKB-SubCell"/>
</dbReference>
<name>A0A1G5WEE6_9EURY</name>
<proteinExistence type="inferred from homology"/>
<dbReference type="GO" id="GO:0003723">
    <property type="term" value="F:RNA binding"/>
    <property type="evidence" value="ECO:0007669"/>
    <property type="project" value="InterPro"/>
</dbReference>
<dbReference type="NCBIfam" id="NF003088">
    <property type="entry name" value="PRK04015.1"/>
    <property type="match status" value="1"/>
</dbReference>
<keyword evidence="3 5" id="KW-0963">Cytoplasm</keyword>
<keyword evidence="8" id="KW-1185">Reference proteome</keyword>
<comment type="caution">
    <text evidence="5">Lacks conserved residue(s) required for the propagation of feature annotation.</text>
</comment>
<dbReference type="RefSeq" id="WP_149731916.1">
    <property type="nucleotide sequence ID" value="NZ_FMXB01000009.1"/>
</dbReference>
<evidence type="ECO:0000259" key="6">
    <source>
        <dbReference type="Pfam" id="PF01918"/>
    </source>
</evidence>
<dbReference type="GO" id="GO:0003690">
    <property type="term" value="F:double-stranded DNA binding"/>
    <property type="evidence" value="ECO:0007669"/>
    <property type="project" value="UniProtKB-UniRule"/>
</dbReference>
<dbReference type="SUPFAM" id="SSF82704">
    <property type="entry name" value="AlbA-like"/>
    <property type="match status" value="1"/>
</dbReference>
<dbReference type="Pfam" id="PF01918">
    <property type="entry name" value="Alba"/>
    <property type="match status" value="1"/>
</dbReference>
<dbReference type="GO" id="GO:0005694">
    <property type="term" value="C:chromosome"/>
    <property type="evidence" value="ECO:0007669"/>
    <property type="project" value="UniProtKB-SubCell"/>
</dbReference>
<dbReference type="InterPro" id="IPR036882">
    <property type="entry name" value="Alba-like_dom_sf"/>
</dbReference>